<dbReference type="InterPro" id="IPR019821">
    <property type="entry name" value="Kinesin_motor_CS"/>
</dbReference>
<dbReference type="GO" id="GO:0005874">
    <property type="term" value="C:microtubule"/>
    <property type="evidence" value="ECO:0007669"/>
    <property type="project" value="UniProtKB-KW"/>
</dbReference>
<feature type="domain" description="Kinesin motor" evidence="13">
    <location>
        <begin position="7"/>
        <end position="348"/>
    </location>
</feature>
<accession>A0AAU9JJB3</accession>
<keyword evidence="5 10" id="KW-0067">ATP-binding</keyword>
<dbReference type="Proteomes" id="UP001162131">
    <property type="component" value="Unassembled WGS sequence"/>
</dbReference>
<evidence type="ECO:0000259" key="13">
    <source>
        <dbReference type="PROSITE" id="PS50067"/>
    </source>
</evidence>
<evidence type="ECO:0000256" key="10">
    <source>
        <dbReference type="PROSITE-ProRule" id="PRU00283"/>
    </source>
</evidence>
<proteinExistence type="inferred from homology"/>
<dbReference type="PRINTS" id="PR00380">
    <property type="entry name" value="KINESINHEAVY"/>
</dbReference>
<evidence type="ECO:0000313" key="14">
    <source>
        <dbReference type="EMBL" id="CAG9326979.1"/>
    </source>
</evidence>
<keyword evidence="7 10" id="KW-0505">Motor protein</keyword>
<dbReference type="GO" id="GO:0005829">
    <property type="term" value="C:cytosol"/>
    <property type="evidence" value="ECO:0007669"/>
    <property type="project" value="UniProtKB-ARBA"/>
</dbReference>
<keyword evidence="4 10" id="KW-0547">Nucleotide-binding</keyword>
<feature type="region of interest" description="Disordered" evidence="12">
    <location>
        <begin position="1510"/>
        <end position="1532"/>
    </location>
</feature>
<dbReference type="SMART" id="SM00129">
    <property type="entry name" value="KISc"/>
    <property type="match status" value="1"/>
</dbReference>
<dbReference type="GO" id="GO:0003777">
    <property type="term" value="F:microtubule motor activity"/>
    <property type="evidence" value="ECO:0007669"/>
    <property type="project" value="InterPro"/>
</dbReference>
<keyword evidence="15" id="KW-1185">Reference proteome</keyword>
<evidence type="ECO:0000256" key="8">
    <source>
        <dbReference type="ARBA" id="ARBA00023212"/>
    </source>
</evidence>
<dbReference type="GO" id="GO:0005819">
    <property type="term" value="C:spindle"/>
    <property type="evidence" value="ECO:0007669"/>
    <property type="project" value="UniProtKB-SubCell"/>
</dbReference>
<feature type="coiled-coil region" evidence="11">
    <location>
        <begin position="422"/>
        <end position="499"/>
    </location>
</feature>
<evidence type="ECO:0000256" key="11">
    <source>
        <dbReference type="SAM" id="Coils"/>
    </source>
</evidence>
<dbReference type="PANTHER" id="PTHR37739">
    <property type="entry name" value="KINESIN-LIKE PROTEIN KIN-12D"/>
    <property type="match status" value="1"/>
</dbReference>
<dbReference type="FunFam" id="3.40.850.10:FF:000034">
    <property type="entry name" value="Kinesin family member 15"/>
    <property type="match status" value="1"/>
</dbReference>
<protein>
    <recommendedName>
        <fullName evidence="13">Kinesin motor domain-containing protein</fullName>
    </recommendedName>
</protein>
<dbReference type="PROSITE" id="PS50067">
    <property type="entry name" value="KINESIN_MOTOR_2"/>
    <property type="match status" value="1"/>
</dbReference>
<reference evidence="14" key="1">
    <citation type="submission" date="2021-09" db="EMBL/GenBank/DDBJ databases">
        <authorList>
            <consortium name="AG Swart"/>
            <person name="Singh M."/>
            <person name="Singh A."/>
            <person name="Seah K."/>
            <person name="Emmerich C."/>
        </authorList>
    </citation>
    <scope>NUCLEOTIDE SEQUENCE</scope>
    <source>
        <strain evidence="14">ATCC30299</strain>
    </source>
</reference>
<dbReference type="GO" id="GO:0005813">
    <property type="term" value="C:centrosome"/>
    <property type="evidence" value="ECO:0007669"/>
    <property type="project" value="UniProtKB-ARBA"/>
</dbReference>
<dbReference type="EMBL" id="CAJZBQ010000041">
    <property type="protein sequence ID" value="CAG9326979.1"/>
    <property type="molecule type" value="Genomic_DNA"/>
</dbReference>
<dbReference type="InterPro" id="IPR044986">
    <property type="entry name" value="KIF15/KIN-12"/>
</dbReference>
<feature type="compositionally biased region" description="Polar residues" evidence="12">
    <location>
        <begin position="1523"/>
        <end position="1532"/>
    </location>
</feature>
<feature type="coiled-coil region" evidence="11">
    <location>
        <begin position="1228"/>
        <end position="1398"/>
    </location>
</feature>
<evidence type="ECO:0000256" key="7">
    <source>
        <dbReference type="ARBA" id="ARBA00023175"/>
    </source>
</evidence>
<evidence type="ECO:0000256" key="6">
    <source>
        <dbReference type="ARBA" id="ARBA00023054"/>
    </source>
</evidence>
<evidence type="ECO:0000256" key="3">
    <source>
        <dbReference type="ARBA" id="ARBA00022701"/>
    </source>
</evidence>
<evidence type="ECO:0000256" key="4">
    <source>
        <dbReference type="ARBA" id="ARBA00022741"/>
    </source>
</evidence>
<dbReference type="PANTHER" id="PTHR37739:SF8">
    <property type="entry name" value="KINESIN-LIKE PROTEIN KIN-12D"/>
    <property type="match status" value="1"/>
</dbReference>
<feature type="coiled-coil region" evidence="11">
    <location>
        <begin position="535"/>
        <end position="572"/>
    </location>
</feature>
<dbReference type="GO" id="GO:0000278">
    <property type="term" value="P:mitotic cell cycle"/>
    <property type="evidence" value="ECO:0007669"/>
    <property type="project" value="UniProtKB-ARBA"/>
</dbReference>
<evidence type="ECO:0000256" key="9">
    <source>
        <dbReference type="ARBA" id="ARBA00034488"/>
    </source>
</evidence>
<evidence type="ECO:0000256" key="12">
    <source>
        <dbReference type="SAM" id="MobiDB-lite"/>
    </source>
</evidence>
<comment type="similarity">
    <text evidence="9">Belongs to the TRAFAC class myosin-kinesin ATPase superfamily. Kinesin family. KIN-12 subfamily.</text>
</comment>
<dbReference type="InterPro" id="IPR027417">
    <property type="entry name" value="P-loop_NTPase"/>
</dbReference>
<dbReference type="SUPFAM" id="SSF52540">
    <property type="entry name" value="P-loop containing nucleoside triphosphate hydrolases"/>
    <property type="match status" value="1"/>
</dbReference>
<evidence type="ECO:0000256" key="5">
    <source>
        <dbReference type="ARBA" id="ARBA00022840"/>
    </source>
</evidence>
<name>A0AAU9JJB3_9CILI</name>
<evidence type="ECO:0000313" key="15">
    <source>
        <dbReference type="Proteomes" id="UP001162131"/>
    </source>
</evidence>
<dbReference type="InterPro" id="IPR001752">
    <property type="entry name" value="Kinesin_motor_dom"/>
</dbReference>
<feature type="coiled-coil region" evidence="11">
    <location>
        <begin position="750"/>
        <end position="898"/>
    </location>
</feature>
<organism evidence="14 15">
    <name type="scientific">Blepharisma stoltei</name>
    <dbReference type="NCBI Taxonomy" id="1481888"/>
    <lineage>
        <taxon>Eukaryota</taxon>
        <taxon>Sar</taxon>
        <taxon>Alveolata</taxon>
        <taxon>Ciliophora</taxon>
        <taxon>Postciliodesmatophora</taxon>
        <taxon>Heterotrichea</taxon>
        <taxon>Heterotrichida</taxon>
        <taxon>Blepharismidae</taxon>
        <taxon>Blepharisma</taxon>
    </lineage>
</organism>
<keyword evidence="3" id="KW-0493">Microtubule</keyword>
<comment type="subcellular location">
    <subcellularLocation>
        <location evidence="1">Cytoplasm</location>
        <location evidence="1">Cytoskeleton</location>
        <location evidence="1">Spindle</location>
    </subcellularLocation>
</comment>
<keyword evidence="6 11" id="KW-0175">Coiled coil</keyword>
<dbReference type="GO" id="GO:0008017">
    <property type="term" value="F:microtubule binding"/>
    <property type="evidence" value="ECO:0007669"/>
    <property type="project" value="InterPro"/>
</dbReference>
<dbReference type="Gene3D" id="3.40.850.10">
    <property type="entry name" value="Kinesin motor domain"/>
    <property type="match status" value="1"/>
</dbReference>
<dbReference type="PROSITE" id="PS00411">
    <property type="entry name" value="KINESIN_MOTOR_1"/>
    <property type="match status" value="1"/>
</dbReference>
<keyword evidence="8" id="KW-0206">Cytoskeleton</keyword>
<dbReference type="InterPro" id="IPR036961">
    <property type="entry name" value="Kinesin_motor_dom_sf"/>
</dbReference>
<keyword evidence="2" id="KW-0963">Cytoplasm</keyword>
<dbReference type="GO" id="GO:0007018">
    <property type="term" value="P:microtubule-based movement"/>
    <property type="evidence" value="ECO:0007669"/>
    <property type="project" value="InterPro"/>
</dbReference>
<feature type="coiled-coil region" evidence="11">
    <location>
        <begin position="936"/>
        <end position="1107"/>
    </location>
</feature>
<sequence>MADLKDNVKVALRIRPLNSREQQESGKKCVTVHEFQNSISLETRPEPKIFTYDYVADEYVTQEQIFDAVGKPIAKSSLSGYNGTIFAYGQTGAGKTFTIQGLGIEEFSSDFEKHEMYNFRGLLPRCFEFIFHEVNQEMKNSNCEYLIKCSYLEIYQEQINDLLDPSFESLQIREDMKRGVYVEGLIEETVINAFETYELLRVGTQNRHVGSTSMNKESSRSHSVFTLLIESKHSVDGLVNFRSSRFHLIDLAGSERQKATDAAGDRLKEAGMINKSLSALGNVINSLVDISEGKSRHVHYRDSKLTFLLKDSLGGNSKTYIVANISPAAGAFAETLSTLKFAQRAKQIKNTAVVNEDTSGSLVLLREEIKRLKEDLVQAKNIAEQAVINCPRCANKDFVPGLKGITPNERISQLELLLEHNIRLRQESVSELEKQINEKDKQIQSLNIAISKYERKITNDKMVLKFRDSTISRLQGQPVSEEDSELENLKKENEMLREQIESNPIAARLFVENDILQKENDYLKQELANGPSSIAMRLEEEAKFTQELREALRESTLEKENLKALIADLQAKSKENQAPQIKINENQGFLQIKNTEEDIFISSHKKSIDEDFLTTPHKRSIDDEKLYTPKRRSIDEERQAYTISPRLNNEDEITKVKLEYGEKISELNEQLLEAKSAKSKEMLELKDKNILLEIKIAELQRELDTLKINSKEKVDEDLVASASQIDEILKTVNEQQMSLQAEYLQRVESEGHLKEEVEKIKKIKEELENECKVLKKKIEKDEVERETIGTLVEEREGITIEINNLKSELGELRSTAEAAQRLGILEQELLFEKAKREEKENELKNALQDIENLGESFEYLKANIEENKKTIASKDAKIAELKQDISRLEAFRENQDQLISSFKSNKDPSESISEIEPLKNRIFELEQEKDSISRMFTEASLQMQELKNSHIELKKQEDASKQAMHEQQKYITTMKKEISGLEEKINAKKEKLKYYKEEHRRVTEENEELAQEKSFMNKEKINFETNYISSKEENDKLSQQVVELSIQVVKLREEKESRVNDLTNEIKHLESELFQEEKNREALLEKIEILTEDLTNAQANANHYQQLSISLSQKNAEFTSEISKLRDSPKEILESLEYELQAAREEIATLKEENHTKMEILKSTNKNILSTRNEINMWKKCIDEKNQTIQDLRLEIRRREEGNYKQLNSFQMKASDVSYDSLTDENEIKYWKQKVQIKDKELKELKEKGQEYYSQADEAMEIQRKEIEVLTKKYNGAISDVKKAKEDLKASLQDRETMLEEIKRLRSEEYKNFKENEELRNSLSQAREEKNRLMRDIEILNKENDRLLGNGESSLRGKGIGKDGISLIKINQRLTEELKLKGEQVENLQKKFMDLSKKISDPNNLKTGQQEEIQNLTEGLARITDFVFSLPIVNSNPEETNIVESTIKAIAGIYEALQEKQRELNLSQRGIRHDEHSRHEPFGTSQINKPAYKSPIAQYHALLNASSIKPGELLSPSEMPKVRSSSRQKFNL</sequence>
<dbReference type="GO" id="GO:0005524">
    <property type="term" value="F:ATP binding"/>
    <property type="evidence" value="ECO:0007669"/>
    <property type="project" value="UniProtKB-UniRule"/>
</dbReference>
<feature type="coiled-coil region" evidence="11">
    <location>
        <begin position="664"/>
        <end position="716"/>
    </location>
</feature>
<gene>
    <name evidence="14" type="ORF">BSTOLATCC_MIC42238</name>
</gene>
<feature type="binding site" evidence="10">
    <location>
        <begin position="89"/>
        <end position="96"/>
    </location>
    <ligand>
        <name>ATP</name>
        <dbReference type="ChEBI" id="CHEBI:30616"/>
    </ligand>
</feature>
<feature type="coiled-coil region" evidence="11">
    <location>
        <begin position="355"/>
        <end position="389"/>
    </location>
</feature>
<evidence type="ECO:0000256" key="2">
    <source>
        <dbReference type="ARBA" id="ARBA00022490"/>
    </source>
</evidence>
<comment type="caution">
    <text evidence="14">The sequence shown here is derived from an EMBL/GenBank/DDBJ whole genome shotgun (WGS) entry which is preliminary data.</text>
</comment>
<evidence type="ECO:0000256" key="1">
    <source>
        <dbReference type="ARBA" id="ARBA00004186"/>
    </source>
</evidence>
<dbReference type="Pfam" id="PF00225">
    <property type="entry name" value="Kinesin"/>
    <property type="match status" value="1"/>
</dbReference>
<feature type="coiled-coil region" evidence="11">
    <location>
        <begin position="1133"/>
        <end position="1202"/>
    </location>
</feature>